<evidence type="ECO:0000313" key="3">
    <source>
        <dbReference type="EMBL" id="OMP07239.1"/>
    </source>
</evidence>
<dbReference type="SUPFAM" id="SSF51445">
    <property type="entry name" value="(Trans)glycosidases"/>
    <property type="match status" value="1"/>
</dbReference>
<dbReference type="STRING" id="93759.A0A1R3KJK6"/>
<organism evidence="3 4">
    <name type="scientific">Corchorus olitorius</name>
    <dbReference type="NCBI Taxonomy" id="93759"/>
    <lineage>
        <taxon>Eukaryota</taxon>
        <taxon>Viridiplantae</taxon>
        <taxon>Streptophyta</taxon>
        <taxon>Embryophyta</taxon>
        <taxon>Tracheophyta</taxon>
        <taxon>Spermatophyta</taxon>
        <taxon>Magnoliopsida</taxon>
        <taxon>eudicotyledons</taxon>
        <taxon>Gunneridae</taxon>
        <taxon>Pentapetalae</taxon>
        <taxon>rosids</taxon>
        <taxon>malvids</taxon>
        <taxon>Malvales</taxon>
        <taxon>Malvaceae</taxon>
        <taxon>Grewioideae</taxon>
        <taxon>Apeibeae</taxon>
        <taxon>Corchorus</taxon>
    </lineage>
</organism>
<dbReference type="InterPro" id="IPR001360">
    <property type="entry name" value="Glyco_hydro_1"/>
</dbReference>
<dbReference type="OrthoDB" id="65569at2759"/>
<evidence type="ECO:0000313" key="4">
    <source>
        <dbReference type="Proteomes" id="UP000187203"/>
    </source>
</evidence>
<comment type="caution">
    <text evidence="3">The sequence shown here is derived from an EMBL/GenBank/DDBJ whole genome shotgun (WGS) entry which is preliminary data.</text>
</comment>
<evidence type="ECO:0000256" key="2">
    <source>
        <dbReference type="RuleBase" id="RU003690"/>
    </source>
</evidence>
<dbReference type="GO" id="GO:0005975">
    <property type="term" value="P:carbohydrate metabolic process"/>
    <property type="evidence" value="ECO:0007669"/>
    <property type="project" value="InterPro"/>
</dbReference>
<name>A0A1R3KJK6_9ROSI</name>
<comment type="similarity">
    <text evidence="1 2">Belongs to the glycosyl hydrolase 1 family.</text>
</comment>
<dbReference type="InterPro" id="IPR017853">
    <property type="entry name" value="GH"/>
</dbReference>
<proteinExistence type="inferred from homology"/>
<dbReference type="Proteomes" id="UP000187203">
    <property type="component" value="Unassembled WGS sequence"/>
</dbReference>
<keyword evidence="3" id="KW-0378">Hydrolase</keyword>
<dbReference type="PANTHER" id="PTHR10353:SF297">
    <property type="entry name" value="VICIANIN HYDROLASE-LIKE"/>
    <property type="match status" value="1"/>
</dbReference>
<dbReference type="PANTHER" id="PTHR10353">
    <property type="entry name" value="GLYCOSYL HYDROLASE"/>
    <property type="match status" value="1"/>
</dbReference>
<evidence type="ECO:0000256" key="1">
    <source>
        <dbReference type="ARBA" id="ARBA00010838"/>
    </source>
</evidence>
<dbReference type="Gene3D" id="3.20.20.80">
    <property type="entry name" value="Glycosidases"/>
    <property type="match status" value="1"/>
</dbReference>
<keyword evidence="4" id="KW-1185">Reference proteome</keyword>
<gene>
    <name evidence="3" type="ORF">COLO4_07517</name>
</gene>
<dbReference type="EMBL" id="AWUE01013339">
    <property type="protein sequence ID" value="OMP07239.1"/>
    <property type="molecule type" value="Genomic_DNA"/>
</dbReference>
<dbReference type="Pfam" id="PF00232">
    <property type="entry name" value="Glyco_hydro_1"/>
    <property type="match status" value="1"/>
</dbReference>
<reference evidence="4" key="1">
    <citation type="submission" date="2013-09" db="EMBL/GenBank/DDBJ databases">
        <title>Corchorus olitorius genome sequencing.</title>
        <authorList>
            <person name="Alam M."/>
            <person name="Haque M.S."/>
            <person name="Islam M.S."/>
            <person name="Emdad E.M."/>
            <person name="Islam M.M."/>
            <person name="Ahmed B."/>
            <person name="Halim A."/>
            <person name="Hossen Q.M.M."/>
            <person name="Hossain M.Z."/>
            <person name="Ahmed R."/>
            <person name="Khan M.M."/>
            <person name="Islam R."/>
            <person name="Rashid M.M."/>
            <person name="Khan S.A."/>
            <person name="Rahman M.S."/>
            <person name="Alam M."/>
            <person name="Yahiya A.S."/>
            <person name="Khan M.S."/>
            <person name="Azam M.S."/>
            <person name="Haque T."/>
            <person name="Lashkar M.Z.H."/>
            <person name="Akhand A.I."/>
            <person name="Morshed G."/>
            <person name="Roy S."/>
            <person name="Uddin K.S."/>
            <person name="Rabeya T."/>
            <person name="Hossain A.S."/>
            <person name="Chowdhury A."/>
            <person name="Snigdha A.R."/>
            <person name="Mortoza M.S."/>
            <person name="Matin S.A."/>
            <person name="Hoque S.M.E."/>
            <person name="Islam M.K."/>
            <person name="Roy D.K."/>
            <person name="Haider R."/>
            <person name="Moosa M.M."/>
            <person name="Elias S.M."/>
            <person name="Hasan A.M."/>
            <person name="Jahan S."/>
            <person name="Shafiuddin M."/>
            <person name="Mahmood N."/>
            <person name="Shommy N.S."/>
        </authorList>
    </citation>
    <scope>NUCLEOTIDE SEQUENCE [LARGE SCALE GENOMIC DNA]</scope>
    <source>
        <strain evidence="4">cv. O-4</strain>
    </source>
</reference>
<protein>
    <submittedName>
        <fullName evidence="3">Glycoside hydrolase, family 1</fullName>
    </submittedName>
</protein>
<sequence>MAGNGYYRPVLVAADNECDEVMTLPQVKGLGNAANRFIAEEIPETTAVDIAAGVTASDVSQETAANDPAIIHIESTTVEPVVSTAAPIRGQSCVEVRRSVRERTQPKRFERIVDGSTGDEAADFYHKYKEDIKLMKKIGLESFRFSISWSRVLPNITPFATLLHFDHPQALEDEYGAFGSRKFIDDFAEYADFAFKTFGDRVKHWVTMNEPNAWITFIFQADAAWSGQGGSTTSRPYVMGHNLILAHGAAAKIYKEKYQVIFNSEILIFEEAKFN</sequence>
<dbReference type="AlphaFoldDB" id="A0A1R3KJK6"/>
<dbReference type="GO" id="GO:0008422">
    <property type="term" value="F:beta-glucosidase activity"/>
    <property type="evidence" value="ECO:0007669"/>
    <property type="project" value="TreeGrafter"/>
</dbReference>
<accession>A0A1R3KJK6</accession>